<organism evidence="6 7">
    <name type="scientific">Aphanomyces euteiches</name>
    <dbReference type="NCBI Taxonomy" id="100861"/>
    <lineage>
        <taxon>Eukaryota</taxon>
        <taxon>Sar</taxon>
        <taxon>Stramenopiles</taxon>
        <taxon>Oomycota</taxon>
        <taxon>Saprolegniomycetes</taxon>
        <taxon>Saprolegniales</taxon>
        <taxon>Verrucalvaceae</taxon>
        <taxon>Aphanomyces</taxon>
    </lineage>
</organism>
<dbReference type="GO" id="GO:0005794">
    <property type="term" value="C:Golgi apparatus"/>
    <property type="evidence" value="ECO:0007669"/>
    <property type="project" value="TreeGrafter"/>
</dbReference>
<keyword evidence="7" id="KW-1185">Reference proteome</keyword>
<dbReference type="Pfam" id="PF11380">
    <property type="entry name" value="Stealth_CR2"/>
    <property type="match status" value="1"/>
</dbReference>
<evidence type="ECO:0000259" key="4">
    <source>
        <dbReference type="Pfam" id="PF11380"/>
    </source>
</evidence>
<dbReference type="EMBL" id="VJMJ01000089">
    <property type="protein sequence ID" value="KAF0736533.1"/>
    <property type="molecule type" value="Genomic_DNA"/>
</dbReference>
<evidence type="ECO:0008006" key="8">
    <source>
        <dbReference type="Google" id="ProtNLM"/>
    </source>
</evidence>
<evidence type="ECO:0000313" key="7">
    <source>
        <dbReference type="Proteomes" id="UP000481153"/>
    </source>
</evidence>
<dbReference type="PANTHER" id="PTHR24045">
    <property type="match status" value="1"/>
</dbReference>
<dbReference type="InterPro" id="IPR021520">
    <property type="entry name" value="Stealth_CR2"/>
</dbReference>
<protein>
    <recommendedName>
        <fullName evidence="8">Stealth protein CR2 conserved region 2 domain-containing protein</fullName>
    </recommendedName>
</protein>
<evidence type="ECO:0000259" key="5">
    <source>
        <dbReference type="Pfam" id="PF17102"/>
    </source>
</evidence>
<evidence type="ECO:0000256" key="2">
    <source>
        <dbReference type="ARBA" id="ARBA00022679"/>
    </source>
</evidence>
<comment type="caution">
    <text evidence="6">The sequence shown here is derived from an EMBL/GenBank/DDBJ whole genome shotgun (WGS) entry which is preliminary data.</text>
</comment>
<dbReference type="Proteomes" id="UP000481153">
    <property type="component" value="Unassembled WGS sequence"/>
</dbReference>
<dbReference type="PANTHER" id="PTHR24045:SF0">
    <property type="entry name" value="N-ACETYLGLUCOSAMINE-1-PHOSPHOTRANSFERASE SUBUNITS ALPHA_BETA"/>
    <property type="match status" value="1"/>
</dbReference>
<sequence>MRIRVFFRHQHGLWWCLGGLLTTWILLAWLDRWETNVILDEVEGYGSITNSQESFPGKCRIRNFDNLKRMSIVYTWVNGSLPCYRETRQSFGGPKTVGGSRDREIGELMYSIRSLEKFMPWHEGNIYIVTPGHIPHWLNMSHPRIQVIHQDDIFPASAKEFLPTFNTNVLEQFLYRIPGLSDIFMQINDDYIFTAPMTPHDLFSCDGGIQVFREPNVIPHDGPTPTHGIWMSSVLHTQAVMDAKFGRSERHYLKHAPFIYSRRAFERLHQIFSQPLLQTLSSRFRNRTDMNIPLLHHYYMVAQGTKEVSIPVNLLPLSDASNFQLVLLRNDNMEVVRRTFQSILAQEHSSKVIALNDEYSDIAVADNVHWFLPQFLLTPSEFEKNQDAPPNPLSVYDENGTCTMDKSILGPALDSVTLESTPILRLQFKVQDGSLDASLLLASTKRSYLHQGNRPKKM</sequence>
<dbReference type="GO" id="GO:0016772">
    <property type="term" value="F:transferase activity, transferring phosphorus-containing groups"/>
    <property type="evidence" value="ECO:0007669"/>
    <property type="project" value="InterPro"/>
</dbReference>
<dbReference type="InterPro" id="IPR047141">
    <property type="entry name" value="Stealth"/>
</dbReference>
<keyword evidence="3" id="KW-0472">Membrane</keyword>
<dbReference type="AlphaFoldDB" id="A0A6G0X9C3"/>
<evidence type="ECO:0000256" key="3">
    <source>
        <dbReference type="SAM" id="Phobius"/>
    </source>
</evidence>
<keyword evidence="3" id="KW-1133">Transmembrane helix</keyword>
<accession>A0A6G0X9C3</accession>
<name>A0A6G0X9C3_9STRA</name>
<dbReference type="InterPro" id="IPR031357">
    <property type="entry name" value="Stealth_CR3"/>
</dbReference>
<comment type="similarity">
    <text evidence="1">Belongs to the stealth family.</text>
</comment>
<keyword evidence="3" id="KW-0812">Transmembrane</keyword>
<feature type="domain" description="Stealth protein CR2 conserved region 2" evidence="4">
    <location>
        <begin position="101"/>
        <end position="208"/>
    </location>
</feature>
<gene>
    <name evidence="6" type="ORF">Ae201684_007543</name>
</gene>
<dbReference type="VEuPathDB" id="FungiDB:AeMF1_006325"/>
<reference evidence="6 7" key="1">
    <citation type="submission" date="2019-07" db="EMBL/GenBank/DDBJ databases">
        <title>Genomics analysis of Aphanomyces spp. identifies a new class of oomycete effector associated with host adaptation.</title>
        <authorList>
            <person name="Gaulin E."/>
        </authorList>
    </citation>
    <scope>NUCLEOTIDE SEQUENCE [LARGE SCALE GENOMIC DNA]</scope>
    <source>
        <strain evidence="6 7">ATCC 201684</strain>
    </source>
</reference>
<keyword evidence="2" id="KW-0808">Transferase</keyword>
<evidence type="ECO:0000313" key="6">
    <source>
        <dbReference type="EMBL" id="KAF0736533.1"/>
    </source>
</evidence>
<evidence type="ECO:0000256" key="1">
    <source>
        <dbReference type="ARBA" id="ARBA00007583"/>
    </source>
</evidence>
<dbReference type="Pfam" id="PF17102">
    <property type="entry name" value="Stealth_CR3"/>
    <property type="match status" value="1"/>
</dbReference>
<feature type="transmembrane region" description="Helical" evidence="3">
    <location>
        <begin position="12"/>
        <end position="30"/>
    </location>
</feature>
<feature type="domain" description="Stealth protein CR3 conserved region 3" evidence="5">
    <location>
        <begin position="254"/>
        <end position="301"/>
    </location>
</feature>
<proteinExistence type="inferred from homology"/>